<evidence type="ECO:0000313" key="3">
    <source>
        <dbReference type="Proteomes" id="UP000054166"/>
    </source>
</evidence>
<dbReference type="InterPro" id="IPR011009">
    <property type="entry name" value="Kinase-like_dom_sf"/>
</dbReference>
<sequence>MLQDHWLGVGYDHMYISPTWTASLTTAGHTVPALATPFYRNGNIFDYVRLHPNADRLDLVCQAVSALAHIHSKGVVHGNICPVSFAFAVLLVSWFRPDMLTQMNHVGKHVHC</sequence>
<dbReference type="InParanoid" id="A0A0C3C811"/>
<dbReference type="Proteomes" id="UP000054166">
    <property type="component" value="Unassembled WGS sequence"/>
</dbReference>
<feature type="transmembrane region" description="Helical" evidence="1">
    <location>
        <begin position="75"/>
        <end position="95"/>
    </location>
</feature>
<protein>
    <recommendedName>
        <fullName evidence="4">Protein kinase domain-containing protein</fullName>
    </recommendedName>
</protein>
<organism evidence="2 3">
    <name type="scientific">Piloderma croceum (strain F 1598)</name>
    <dbReference type="NCBI Taxonomy" id="765440"/>
    <lineage>
        <taxon>Eukaryota</taxon>
        <taxon>Fungi</taxon>
        <taxon>Dikarya</taxon>
        <taxon>Basidiomycota</taxon>
        <taxon>Agaricomycotina</taxon>
        <taxon>Agaricomycetes</taxon>
        <taxon>Agaricomycetidae</taxon>
        <taxon>Atheliales</taxon>
        <taxon>Atheliaceae</taxon>
        <taxon>Piloderma</taxon>
    </lineage>
</organism>
<accession>A0A0C3C811</accession>
<dbReference type="AlphaFoldDB" id="A0A0C3C811"/>
<proteinExistence type="predicted"/>
<dbReference type="SUPFAM" id="SSF56112">
    <property type="entry name" value="Protein kinase-like (PK-like)"/>
    <property type="match status" value="1"/>
</dbReference>
<gene>
    <name evidence="2" type="ORF">PILCRDRAFT_817043</name>
</gene>
<dbReference type="Gene3D" id="1.10.510.10">
    <property type="entry name" value="Transferase(Phosphotransferase) domain 1"/>
    <property type="match status" value="1"/>
</dbReference>
<dbReference type="EMBL" id="KN832984">
    <property type="protein sequence ID" value="KIM85827.1"/>
    <property type="molecule type" value="Genomic_DNA"/>
</dbReference>
<reference evidence="3" key="2">
    <citation type="submission" date="2015-01" db="EMBL/GenBank/DDBJ databases">
        <title>Evolutionary Origins and Diversification of the Mycorrhizal Mutualists.</title>
        <authorList>
            <consortium name="DOE Joint Genome Institute"/>
            <consortium name="Mycorrhizal Genomics Consortium"/>
            <person name="Kohler A."/>
            <person name="Kuo A."/>
            <person name="Nagy L.G."/>
            <person name="Floudas D."/>
            <person name="Copeland A."/>
            <person name="Barry K.W."/>
            <person name="Cichocki N."/>
            <person name="Veneault-Fourrey C."/>
            <person name="LaButti K."/>
            <person name="Lindquist E.A."/>
            <person name="Lipzen A."/>
            <person name="Lundell T."/>
            <person name="Morin E."/>
            <person name="Murat C."/>
            <person name="Riley R."/>
            <person name="Ohm R."/>
            <person name="Sun H."/>
            <person name="Tunlid A."/>
            <person name="Henrissat B."/>
            <person name="Grigoriev I.V."/>
            <person name="Hibbett D.S."/>
            <person name="Martin F."/>
        </authorList>
    </citation>
    <scope>NUCLEOTIDE SEQUENCE [LARGE SCALE GENOMIC DNA]</scope>
    <source>
        <strain evidence="3">F 1598</strain>
    </source>
</reference>
<keyword evidence="1" id="KW-0472">Membrane</keyword>
<keyword evidence="3" id="KW-1185">Reference proteome</keyword>
<evidence type="ECO:0008006" key="4">
    <source>
        <dbReference type="Google" id="ProtNLM"/>
    </source>
</evidence>
<dbReference type="OrthoDB" id="4062651at2759"/>
<keyword evidence="1" id="KW-0812">Transmembrane</keyword>
<keyword evidence="1" id="KW-1133">Transmembrane helix</keyword>
<name>A0A0C3C811_PILCF</name>
<evidence type="ECO:0000313" key="2">
    <source>
        <dbReference type="EMBL" id="KIM85827.1"/>
    </source>
</evidence>
<evidence type="ECO:0000256" key="1">
    <source>
        <dbReference type="SAM" id="Phobius"/>
    </source>
</evidence>
<reference evidence="2 3" key="1">
    <citation type="submission" date="2014-04" db="EMBL/GenBank/DDBJ databases">
        <authorList>
            <consortium name="DOE Joint Genome Institute"/>
            <person name="Kuo A."/>
            <person name="Tarkka M."/>
            <person name="Buscot F."/>
            <person name="Kohler A."/>
            <person name="Nagy L.G."/>
            <person name="Floudas D."/>
            <person name="Copeland A."/>
            <person name="Barry K.W."/>
            <person name="Cichocki N."/>
            <person name="Veneault-Fourrey C."/>
            <person name="LaButti K."/>
            <person name="Lindquist E.A."/>
            <person name="Lipzen A."/>
            <person name="Lundell T."/>
            <person name="Morin E."/>
            <person name="Murat C."/>
            <person name="Sun H."/>
            <person name="Tunlid A."/>
            <person name="Henrissat B."/>
            <person name="Grigoriev I.V."/>
            <person name="Hibbett D.S."/>
            <person name="Martin F."/>
            <person name="Nordberg H.P."/>
            <person name="Cantor M.N."/>
            <person name="Hua S.X."/>
        </authorList>
    </citation>
    <scope>NUCLEOTIDE SEQUENCE [LARGE SCALE GENOMIC DNA]</scope>
    <source>
        <strain evidence="2 3">F 1598</strain>
    </source>
</reference>
<dbReference type="HOGENOM" id="CLU_2146808_0_0_1"/>